<gene>
    <name evidence="2" type="ORF">PVAP13_9NG659566</name>
</gene>
<proteinExistence type="predicted"/>
<feature type="compositionally biased region" description="Polar residues" evidence="1">
    <location>
        <begin position="40"/>
        <end position="65"/>
    </location>
</feature>
<dbReference type="EMBL" id="CM029054">
    <property type="protein sequence ID" value="KAG2542751.1"/>
    <property type="molecule type" value="Genomic_DNA"/>
</dbReference>
<evidence type="ECO:0000313" key="2">
    <source>
        <dbReference type="EMBL" id="KAG2542751.1"/>
    </source>
</evidence>
<name>A0A8T0MZ21_PANVG</name>
<comment type="caution">
    <text evidence="2">The sequence shown here is derived from an EMBL/GenBank/DDBJ whole genome shotgun (WGS) entry which is preliminary data.</text>
</comment>
<protein>
    <submittedName>
        <fullName evidence="2">Uncharacterized protein</fullName>
    </submittedName>
</protein>
<evidence type="ECO:0000256" key="1">
    <source>
        <dbReference type="SAM" id="MobiDB-lite"/>
    </source>
</evidence>
<feature type="compositionally biased region" description="Gly residues" evidence="1">
    <location>
        <begin position="138"/>
        <end position="151"/>
    </location>
</feature>
<feature type="region of interest" description="Disordered" evidence="1">
    <location>
        <begin position="1"/>
        <end position="178"/>
    </location>
</feature>
<dbReference type="Proteomes" id="UP000823388">
    <property type="component" value="Chromosome 9N"/>
</dbReference>
<sequence length="178" mass="18104">MPPPASPQRTSPSFRKPACRRAFTSRRPPPPEATAAGSPSWCSSTAAGSASAPRSTPRCTATPTGSRWAAMATRARPPWLGTRAGSPAPPRKMRRGTRRGGAGHAGGPLSPELAAAGQIRELEGGTARRPLLLRRSDQGGGARRGEQGGGATAARAAAGWPGGVDGSSSPLSLAGRQR</sequence>
<evidence type="ECO:0000313" key="3">
    <source>
        <dbReference type="Proteomes" id="UP000823388"/>
    </source>
</evidence>
<keyword evidence="3" id="KW-1185">Reference proteome</keyword>
<organism evidence="2 3">
    <name type="scientific">Panicum virgatum</name>
    <name type="common">Blackwell switchgrass</name>
    <dbReference type="NCBI Taxonomy" id="38727"/>
    <lineage>
        <taxon>Eukaryota</taxon>
        <taxon>Viridiplantae</taxon>
        <taxon>Streptophyta</taxon>
        <taxon>Embryophyta</taxon>
        <taxon>Tracheophyta</taxon>
        <taxon>Spermatophyta</taxon>
        <taxon>Magnoliopsida</taxon>
        <taxon>Liliopsida</taxon>
        <taxon>Poales</taxon>
        <taxon>Poaceae</taxon>
        <taxon>PACMAD clade</taxon>
        <taxon>Panicoideae</taxon>
        <taxon>Panicodae</taxon>
        <taxon>Paniceae</taxon>
        <taxon>Panicinae</taxon>
        <taxon>Panicum</taxon>
        <taxon>Panicum sect. Hiantes</taxon>
    </lineage>
</organism>
<reference evidence="2" key="1">
    <citation type="submission" date="2020-05" db="EMBL/GenBank/DDBJ databases">
        <title>WGS assembly of Panicum virgatum.</title>
        <authorList>
            <person name="Lovell J.T."/>
            <person name="Jenkins J."/>
            <person name="Shu S."/>
            <person name="Juenger T.E."/>
            <person name="Schmutz J."/>
        </authorList>
    </citation>
    <scope>NUCLEOTIDE SEQUENCE</scope>
    <source>
        <strain evidence="2">AP13</strain>
    </source>
</reference>
<dbReference type="AlphaFoldDB" id="A0A8T0MZ21"/>
<accession>A0A8T0MZ21</accession>